<dbReference type="InterPro" id="IPR019270">
    <property type="entry name" value="DUF2283"/>
</dbReference>
<gene>
    <name evidence="1" type="ORF">A2Z10_01665</name>
</gene>
<dbReference type="AlphaFoldDB" id="A0A1F5B1D9"/>
<proteinExistence type="predicted"/>
<accession>A0A1F5B1D9</accession>
<protein>
    <recommendedName>
        <fullName evidence="3">DUF2283 domain-containing protein</fullName>
    </recommendedName>
</protein>
<name>A0A1F5B1D9_9BACT</name>
<dbReference type="EMBL" id="MEYI01000003">
    <property type="protein sequence ID" value="OGD24410.1"/>
    <property type="molecule type" value="Genomic_DNA"/>
</dbReference>
<dbReference type="Pfam" id="PF10049">
    <property type="entry name" value="DUF2283"/>
    <property type="match status" value="1"/>
</dbReference>
<sequence>MTNQESKITYDPDADVLAWEMNDRTIAYAKEVKGIVIHFSPHHVPVLVEVLEATQFLAKTKDFTRIMQELGIAVPK</sequence>
<dbReference type="Proteomes" id="UP000176639">
    <property type="component" value="Unassembled WGS sequence"/>
</dbReference>
<organism evidence="1 2">
    <name type="scientific">Candidatus Azambacteria bacterium RBG_16_47_10</name>
    <dbReference type="NCBI Taxonomy" id="1797292"/>
    <lineage>
        <taxon>Bacteria</taxon>
        <taxon>Candidatus Azamiibacteriota</taxon>
    </lineage>
</organism>
<evidence type="ECO:0000313" key="2">
    <source>
        <dbReference type="Proteomes" id="UP000176639"/>
    </source>
</evidence>
<reference evidence="1 2" key="1">
    <citation type="journal article" date="2016" name="Nat. Commun.">
        <title>Thousands of microbial genomes shed light on interconnected biogeochemical processes in an aquifer system.</title>
        <authorList>
            <person name="Anantharaman K."/>
            <person name="Brown C.T."/>
            <person name="Hug L.A."/>
            <person name="Sharon I."/>
            <person name="Castelle C.J."/>
            <person name="Probst A.J."/>
            <person name="Thomas B.C."/>
            <person name="Singh A."/>
            <person name="Wilkins M.J."/>
            <person name="Karaoz U."/>
            <person name="Brodie E.L."/>
            <person name="Williams K.H."/>
            <person name="Hubbard S.S."/>
            <person name="Banfield J.F."/>
        </authorList>
    </citation>
    <scope>NUCLEOTIDE SEQUENCE [LARGE SCALE GENOMIC DNA]</scope>
</reference>
<comment type="caution">
    <text evidence="1">The sequence shown here is derived from an EMBL/GenBank/DDBJ whole genome shotgun (WGS) entry which is preliminary data.</text>
</comment>
<evidence type="ECO:0000313" key="1">
    <source>
        <dbReference type="EMBL" id="OGD24410.1"/>
    </source>
</evidence>
<evidence type="ECO:0008006" key="3">
    <source>
        <dbReference type="Google" id="ProtNLM"/>
    </source>
</evidence>